<dbReference type="EMBL" id="DNAN01000556">
    <property type="protein sequence ID" value="HAW77186.1"/>
    <property type="molecule type" value="Genomic_DNA"/>
</dbReference>
<dbReference type="RefSeq" id="WP_414630869.1">
    <property type="nucleotide sequence ID" value="NZ_CALBIY010000090.1"/>
</dbReference>
<dbReference type="Pfam" id="PF14206">
    <property type="entry name" value="Cys_rich_CPCC"/>
    <property type="match status" value="1"/>
</dbReference>
<feature type="domain" description="Cysteine-rich CPCC" evidence="1">
    <location>
        <begin position="27"/>
        <end position="98"/>
    </location>
</feature>
<evidence type="ECO:0000313" key="3">
    <source>
        <dbReference type="Proteomes" id="UP000263517"/>
    </source>
</evidence>
<accession>A0A349TWC8</accession>
<proteinExistence type="predicted"/>
<evidence type="ECO:0000313" key="2">
    <source>
        <dbReference type="EMBL" id="HAW77186.1"/>
    </source>
</evidence>
<protein>
    <recommendedName>
        <fullName evidence="1">Cysteine-rich CPCC domain-containing protein</fullName>
    </recommendedName>
</protein>
<sequence>MLGKIVSFLKNRRIRWYEPKRAALHEQCPCCDYLSLPERGADLICPICFWEDDGQDLDNVDVPSGPNHAITLRQGRNNFHSFGACEKEMVKYVIPDHERSKFTHQPRHL</sequence>
<gene>
    <name evidence="2" type="ORF">DCW74_15790</name>
</gene>
<reference evidence="2 3" key="1">
    <citation type="journal article" date="2018" name="Nat. Biotechnol.">
        <title>A standardized bacterial taxonomy based on genome phylogeny substantially revises the tree of life.</title>
        <authorList>
            <person name="Parks D.H."/>
            <person name="Chuvochina M."/>
            <person name="Waite D.W."/>
            <person name="Rinke C."/>
            <person name="Skarshewski A."/>
            <person name="Chaumeil P.A."/>
            <person name="Hugenholtz P."/>
        </authorList>
    </citation>
    <scope>NUCLEOTIDE SEQUENCE [LARGE SCALE GENOMIC DNA]</scope>
    <source>
        <strain evidence="2">UBA11978</strain>
    </source>
</reference>
<evidence type="ECO:0000259" key="1">
    <source>
        <dbReference type="Pfam" id="PF14206"/>
    </source>
</evidence>
<comment type="caution">
    <text evidence="2">The sequence shown here is derived from an EMBL/GenBank/DDBJ whole genome shotgun (WGS) entry which is preliminary data.</text>
</comment>
<name>A0A349TWC8_9ALTE</name>
<dbReference type="AlphaFoldDB" id="A0A349TWC8"/>
<organism evidence="2 3">
    <name type="scientific">Alteromonas australica</name>
    <dbReference type="NCBI Taxonomy" id="589873"/>
    <lineage>
        <taxon>Bacteria</taxon>
        <taxon>Pseudomonadati</taxon>
        <taxon>Pseudomonadota</taxon>
        <taxon>Gammaproteobacteria</taxon>
        <taxon>Alteromonadales</taxon>
        <taxon>Alteromonadaceae</taxon>
        <taxon>Alteromonas/Salinimonas group</taxon>
        <taxon>Alteromonas</taxon>
    </lineage>
</organism>
<dbReference type="InterPro" id="IPR025983">
    <property type="entry name" value="Cys_rich_CPCC"/>
</dbReference>
<dbReference type="Proteomes" id="UP000263517">
    <property type="component" value="Unassembled WGS sequence"/>
</dbReference>